<evidence type="ECO:0000313" key="1">
    <source>
        <dbReference type="EMBL" id="GGO59161.1"/>
    </source>
</evidence>
<accession>A0ABQ2MWF6</accession>
<keyword evidence="2" id="KW-1185">Reference proteome</keyword>
<name>A0ABQ2MWF6_9MICO</name>
<dbReference type="EMBL" id="BMMQ01000001">
    <property type="protein sequence ID" value="GGO59161.1"/>
    <property type="molecule type" value="Genomic_DNA"/>
</dbReference>
<comment type="caution">
    <text evidence="1">The sequence shown here is derived from an EMBL/GenBank/DDBJ whole genome shotgun (WGS) entry which is preliminary data.</text>
</comment>
<organism evidence="1 2">
    <name type="scientific">Microbacterium nanhaiense</name>
    <dbReference type="NCBI Taxonomy" id="1301026"/>
    <lineage>
        <taxon>Bacteria</taxon>
        <taxon>Bacillati</taxon>
        <taxon>Actinomycetota</taxon>
        <taxon>Actinomycetes</taxon>
        <taxon>Micrococcales</taxon>
        <taxon>Microbacteriaceae</taxon>
        <taxon>Microbacterium</taxon>
    </lineage>
</organism>
<evidence type="ECO:0000313" key="2">
    <source>
        <dbReference type="Proteomes" id="UP000638043"/>
    </source>
</evidence>
<reference evidence="2" key="1">
    <citation type="journal article" date="2019" name="Int. J. Syst. Evol. Microbiol.">
        <title>The Global Catalogue of Microorganisms (GCM) 10K type strain sequencing project: providing services to taxonomists for standard genome sequencing and annotation.</title>
        <authorList>
            <consortium name="The Broad Institute Genomics Platform"/>
            <consortium name="The Broad Institute Genome Sequencing Center for Infectious Disease"/>
            <person name="Wu L."/>
            <person name="Ma J."/>
        </authorList>
    </citation>
    <scope>NUCLEOTIDE SEQUENCE [LARGE SCALE GENOMIC DNA]</scope>
    <source>
        <strain evidence="2">CGMCC 4.7181</strain>
    </source>
</reference>
<sequence length="161" mass="17709">MALVTVTYKAWDHNRQVVPATWEPRVFFRPLSTSLASGMMTHREVQGTLDPVTGAGQVQLESAPGLLYVPFMDWLVPSVSTLENRSRGYAEWDPIFPAQGGPIDELPPAVPSMMAGFYYGLGAPPQFLRTRNDVVYIDISGGANGWWDPWVPEGTLVEGGE</sequence>
<dbReference type="RefSeq" id="WP_188699445.1">
    <property type="nucleotide sequence ID" value="NZ_BMMQ01000001.1"/>
</dbReference>
<proteinExistence type="predicted"/>
<dbReference type="Proteomes" id="UP000638043">
    <property type="component" value="Unassembled WGS sequence"/>
</dbReference>
<protein>
    <submittedName>
        <fullName evidence="1">Uncharacterized protein</fullName>
    </submittedName>
</protein>
<gene>
    <name evidence="1" type="ORF">GCM10010910_01470</name>
</gene>